<organism evidence="1 2">
    <name type="scientific">Haladaptatus litoreus</name>
    <dbReference type="NCBI Taxonomy" id="553468"/>
    <lineage>
        <taxon>Archaea</taxon>
        <taxon>Methanobacteriati</taxon>
        <taxon>Methanobacteriota</taxon>
        <taxon>Stenosarchaea group</taxon>
        <taxon>Halobacteria</taxon>
        <taxon>Halobacteriales</taxon>
        <taxon>Haladaptataceae</taxon>
        <taxon>Haladaptatus</taxon>
    </lineage>
</organism>
<proteinExistence type="predicted"/>
<gene>
    <name evidence="1" type="ORF">SAMN05421858_1045</name>
</gene>
<evidence type="ECO:0000313" key="1">
    <source>
        <dbReference type="EMBL" id="SIQ98989.1"/>
    </source>
</evidence>
<dbReference type="Proteomes" id="UP000186914">
    <property type="component" value="Unassembled WGS sequence"/>
</dbReference>
<dbReference type="InterPro" id="IPR058282">
    <property type="entry name" value="DUF7976"/>
</dbReference>
<protein>
    <submittedName>
        <fullName evidence="1">Uncharacterized protein</fullName>
    </submittedName>
</protein>
<keyword evidence="2" id="KW-1185">Reference proteome</keyword>
<dbReference type="EMBL" id="FTNO01000001">
    <property type="protein sequence ID" value="SIQ98989.1"/>
    <property type="molecule type" value="Genomic_DNA"/>
</dbReference>
<dbReference type="AlphaFoldDB" id="A0A1N6X9Q0"/>
<evidence type="ECO:0000313" key="2">
    <source>
        <dbReference type="Proteomes" id="UP000186914"/>
    </source>
</evidence>
<sequence length="75" mass="8423">MAGETETFESNPERVETLREIADDIRGESSESKLVAAILYRISDLYDPNEETSPKDIYINMREIIRTKDAGGKGS</sequence>
<dbReference type="Pfam" id="PF25931">
    <property type="entry name" value="DUF7976"/>
    <property type="match status" value="1"/>
</dbReference>
<name>A0A1N6X9Q0_9EURY</name>
<accession>A0A1N6X9Q0</accession>
<reference evidence="2" key="1">
    <citation type="submission" date="2017-01" db="EMBL/GenBank/DDBJ databases">
        <authorList>
            <person name="Varghese N."/>
            <person name="Submissions S."/>
        </authorList>
    </citation>
    <scope>NUCLEOTIDE SEQUENCE [LARGE SCALE GENOMIC DNA]</scope>
    <source>
        <strain evidence="2">CGMCC 1.7737</strain>
    </source>
</reference>
<dbReference type="RefSeq" id="WP_076428574.1">
    <property type="nucleotide sequence ID" value="NZ_FTNO01000001.1"/>
</dbReference>
<dbReference type="OrthoDB" id="167123at2157"/>